<name>A0A6B9J769_9CAUD</name>
<dbReference type="GeneID" id="55624248"/>
<evidence type="ECO:0000313" key="1">
    <source>
        <dbReference type="EMBL" id="QGZ14575.1"/>
    </source>
</evidence>
<dbReference type="Proteomes" id="UP000437974">
    <property type="component" value="Segment"/>
</dbReference>
<dbReference type="KEGG" id="vg:55624248"/>
<sequence>MNANTINHSFTIPPATDIEALMTFVGGLLNAHQVPNGIQTLQTVELDHPIEESKKQLMQEAYRLNELISGLKSQYSSVEVTDAKMAGLNVMIVFKVSGDRSNEFISIS</sequence>
<keyword evidence="2" id="KW-1185">Reference proteome</keyword>
<dbReference type="RefSeq" id="YP_009853564.1">
    <property type="nucleotide sequence ID" value="NC_048821.1"/>
</dbReference>
<accession>A0A6B9J769</accession>
<dbReference type="EMBL" id="MN562221">
    <property type="protein sequence ID" value="QGZ14575.1"/>
    <property type="molecule type" value="Genomic_DNA"/>
</dbReference>
<evidence type="ECO:0000313" key="2">
    <source>
        <dbReference type="Proteomes" id="UP000437974"/>
    </source>
</evidence>
<proteinExistence type="predicted"/>
<reference evidence="1 2" key="1">
    <citation type="submission" date="2019-10" db="EMBL/GenBank/DDBJ databases">
        <title>Draft genome sequence of Photobacterium phage PDCC-1.</title>
        <authorList>
            <person name="Quiroz-Guzman E."/>
        </authorList>
    </citation>
    <scope>NUCLEOTIDE SEQUENCE [LARGE SCALE GENOMIC DNA]</scope>
</reference>
<organism evidence="1 2">
    <name type="scientific">Photobacterium phage PDCC-1</name>
    <dbReference type="NCBI Taxonomy" id="2664246"/>
    <lineage>
        <taxon>Viruses</taxon>
        <taxon>Duplodnaviria</taxon>
        <taxon>Heunggongvirae</taxon>
        <taxon>Uroviricota</taxon>
        <taxon>Caudoviricetes</taxon>
        <taxon>Chimalliviridae</taxon>
        <taxon>Gorgonvirinae</taxon>
        <taxon>Aphroditevirus</taxon>
        <taxon>Aphroditevirus PDCC1</taxon>
    </lineage>
</organism>
<protein>
    <submittedName>
        <fullName evidence="1">Uncharacterized protein</fullName>
    </submittedName>
</protein>